<evidence type="ECO:0000256" key="5">
    <source>
        <dbReference type="ARBA" id="ARBA00022982"/>
    </source>
</evidence>
<feature type="binding site" evidence="6">
    <location>
        <begin position="261"/>
        <end position="265"/>
    </location>
    <ligand>
        <name>FAD</name>
        <dbReference type="ChEBI" id="CHEBI:57692"/>
    </ligand>
</feature>
<evidence type="ECO:0000256" key="6">
    <source>
        <dbReference type="PIRSR" id="PIRSR000089-1"/>
    </source>
</evidence>
<dbReference type="RefSeq" id="WP_213167554.1">
    <property type="nucleotide sequence ID" value="NZ_CP058559.1"/>
</dbReference>
<dbReference type="EMBL" id="CP058559">
    <property type="protein sequence ID" value="QNO13890.1"/>
    <property type="molecule type" value="Genomic_DNA"/>
</dbReference>
<dbReference type="InterPro" id="IPR033947">
    <property type="entry name" value="ETF_alpha_N"/>
</dbReference>
<dbReference type="InterPro" id="IPR014731">
    <property type="entry name" value="ETF_asu_C"/>
</dbReference>
<evidence type="ECO:0000256" key="4">
    <source>
        <dbReference type="ARBA" id="ARBA00022827"/>
    </source>
</evidence>
<dbReference type="PIRSF" id="PIRSF000089">
    <property type="entry name" value="Electra_flavoP_a"/>
    <property type="match status" value="1"/>
</dbReference>
<dbReference type="AlphaFoldDB" id="A0A7G9W5C8"/>
<dbReference type="InterPro" id="IPR001308">
    <property type="entry name" value="ETF_a/FixB"/>
</dbReference>
<keyword evidence="9" id="KW-1185">Reference proteome</keyword>
<keyword evidence="3" id="KW-0285">Flavoprotein</keyword>
<evidence type="ECO:0000256" key="1">
    <source>
        <dbReference type="ARBA" id="ARBA00005817"/>
    </source>
</evidence>
<dbReference type="SMART" id="SM00893">
    <property type="entry name" value="ETF"/>
    <property type="match status" value="1"/>
</dbReference>
<dbReference type="InterPro" id="IPR029035">
    <property type="entry name" value="DHS-like_NAD/FAD-binding_dom"/>
</dbReference>
<accession>A0A7G9W5C8</accession>
<dbReference type="KEGG" id="acae:HYG86_03460"/>
<gene>
    <name evidence="8" type="ORF">HYG86_03460</name>
</gene>
<comment type="cofactor">
    <cofactor evidence="6">
        <name>FAD</name>
        <dbReference type="ChEBI" id="CHEBI:57692"/>
    </cofactor>
    <text evidence="6">Binds 1 FAD per dimer.</text>
</comment>
<dbReference type="PANTHER" id="PTHR43153:SF1">
    <property type="entry name" value="ELECTRON TRANSFER FLAVOPROTEIN SUBUNIT ALPHA, MITOCHONDRIAL"/>
    <property type="match status" value="1"/>
</dbReference>
<feature type="domain" description="Electron transfer flavoprotein alpha/beta-subunit N-terminal" evidence="7">
    <location>
        <begin position="9"/>
        <end position="202"/>
    </location>
</feature>
<name>A0A7G9W5C8_ALKCA</name>
<evidence type="ECO:0000313" key="8">
    <source>
        <dbReference type="EMBL" id="QNO13890.1"/>
    </source>
</evidence>
<keyword evidence="5" id="KW-0249">Electron transport</keyword>
<dbReference type="GO" id="GO:0009055">
    <property type="term" value="F:electron transfer activity"/>
    <property type="evidence" value="ECO:0007669"/>
    <property type="project" value="InterPro"/>
</dbReference>
<dbReference type="InterPro" id="IPR014730">
    <property type="entry name" value="ETF_a/b_N"/>
</dbReference>
<dbReference type="SUPFAM" id="SSF52402">
    <property type="entry name" value="Adenine nucleotide alpha hydrolases-like"/>
    <property type="match status" value="1"/>
</dbReference>
<dbReference type="InterPro" id="IPR018206">
    <property type="entry name" value="ETF_asu_C_CS"/>
</dbReference>
<evidence type="ECO:0000259" key="7">
    <source>
        <dbReference type="SMART" id="SM00893"/>
    </source>
</evidence>
<feature type="binding site" evidence="6">
    <location>
        <begin position="247"/>
        <end position="248"/>
    </location>
    <ligand>
        <name>FAD</name>
        <dbReference type="ChEBI" id="CHEBI:57692"/>
    </ligand>
</feature>
<feature type="binding site" evidence="6">
    <location>
        <position position="222"/>
    </location>
    <ligand>
        <name>FAD</name>
        <dbReference type="ChEBI" id="CHEBI:57692"/>
    </ligand>
</feature>
<reference evidence="8 9" key="1">
    <citation type="submission" date="2020-07" db="EMBL/GenBank/DDBJ databases">
        <title>Alkalicella. sp. LB2 genome.</title>
        <authorList>
            <person name="Postec A."/>
            <person name="Quemeneur M."/>
        </authorList>
    </citation>
    <scope>NUCLEOTIDE SEQUENCE [LARGE SCALE GENOMIC DNA]</scope>
    <source>
        <strain evidence="8 9">LB2</strain>
    </source>
</reference>
<dbReference type="Pfam" id="PF00766">
    <property type="entry name" value="ETF_alpha"/>
    <property type="match status" value="1"/>
</dbReference>
<proteinExistence type="inferred from homology"/>
<organism evidence="8 9">
    <name type="scientific">Alkalicella caledoniensis</name>
    <dbReference type="NCBI Taxonomy" id="2731377"/>
    <lineage>
        <taxon>Bacteria</taxon>
        <taxon>Bacillati</taxon>
        <taxon>Bacillota</taxon>
        <taxon>Clostridia</taxon>
        <taxon>Eubacteriales</taxon>
        <taxon>Proteinivoracaceae</taxon>
        <taxon>Alkalicella</taxon>
    </lineage>
</organism>
<feature type="binding site" evidence="6">
    <location>
        <begin position="278"/>
        <end position="285"/>
    </location>
    <ligand>
        <name>FAD</name>
        <dbReference type="ChEBI" id="CHEBI:57692"/>
    </ligand>
</feature>
<dbReference type="Proteomes" id="UP000516160">
    <property type="component" value="Chromosome"/>
</dbReference>
<dbReference type="PANTHER" id="PTHR43153">
    <property type="entry name" value="ELECTRON TRANSFER FLAVOPROTEIN ALPHA"/>
    <property type="match status" value="1"/>
</dbReference>
<feature type="binding site" evidence="6">
    <location>
        <position position="299"/>
    </location>
    <ligand>
        <name>FAD</name>
        <dbReference type="ChEBI" id="CHEBI:57692"/>
    </ligand>
</feature>
<comment type="similarity">
    <text evidence="1">Belongs to the ETF alpha-subunit/FixB family.</text>
</comment>
<evidence type="ECO:0000256" key="3">
    <source>
        <dbReference type="ARBA" id="ARBA00022630"/>
    </source>
</evidence>
<sequence length="330" mass="35402">MSLNEYKGVWVFVEQRNGTIQKVSLELICKAREIADKIGGKVTAVILGAEVEGLANELIHYGADMVKGFENKRLEKYITEPYTKILSSAIIEGKPEIMLIGATTIGRDLAPRVAARVKTGLTADCTILDIDPQTNNLLMTRPAFGGNIMATIICPEHRPQMSSVRPGVMVLHNKDISRTGEVSIIEAEIDEMDVNVEIVEEVVEKKGKIKIEDADVLISGGRGIGAKDGFEALGRLAHRLNGLTSASRAAVDAGWVDKSIQVGQTGKTVRPNLYIAAGISGAIQHVAGMEEAEFIIAINSNPDAPIFDVADLGIVGDANKIIPALLQELA</sequence>
<dbReference type="Gene3D" id="3.40.50.620">
    <property type="entry name" value="HUPs"/>
    <property type="match status" value="1"/>
</dbReference>
<dbReference type="GO" id="GO:0033539">
    <property type="term" value="P:fatty acid beta-oxidation using acyl-CoA dehydrogenase"/>
    <property type="evidence" value="ECO:0007669"/>
    <property type="project" value="TreeGrafter"/>
</dbReference>
<dbReference type="InterPro" id="IPR014729">
    <property type="entry name" value="Rossmann-like_a/b/a_fold"/>
</dbReference>
<keyword evidence="2" id="KW-0813">Transport</keyword>
<dbReference type="Gene3D" id="3.40.50.1220">
    <property type="entry name" value="TPP-binding domain"/>
    <property type="match status" value="1"/>
</dbReference>
<dbReference type="GO" id="GO:0050660">
    <property type="term" value="F:flavin adenine dinucleotide binding"/>
    <property type="evidence" value="ECO:0007669"/>
    <property type="project" value="InterPro"/>
</dbReference>
<protein>
    <submittedName>
        <fullName evidence="8">Electron transfer flavoprotein subunit alpha/FixB family protein</fullName>
    </submittedName>
</protein>
<keyword evidence="4 6" id="KW-0274">FAD</keyword>
<dbReference type="CDD" id="cd01715">
    <property type="entry name" value="ETF_alpha"/>
    <property type="match status" value="1"/>
</dbReference>
<evidence type="ECO:0000256" key="2">
    <source>
        <dbReference type="ARBA" id="ARBA00022448"/>
    </source>
</evidence>
<evidence type="ECO:0000313" key="9">
    <source>
        <dbReference type="Proteomes" id="UP000516160"/>
    </source>
</evidence>
<dbReference type="Pfam" id="PF01012">
    <property type="entry name" value="ETF"/>
    <property type="match status" value="1"/>
</dbReference>
<dbReference type="PROSITE" id="PS00696">
    <property type="entry name" value="ETF_ALPHA"/>
    <property type="match status" value="1"/>
</dbReference>
<dbReference type="SUPFAM" id="SSF52467">
    <property type="entry name" value="DHS-like NAD/FAD-binding domain"/>
    <property type="match status" value="1"/>
</dbReference>